<dbReference type="GO" id="GO:0005829">
    <property type="term" value="C:cytosol"/>
    <property type="evidence" value="ECO:0007669"/>
    <property type="project" value="TreeGrafter"/>
</dbReference>
<evidence type="ECO:0000256" key="2">
    <source>
        <dbReference type="ARBA" id="ARBA00022691"/>
    </source>
</evidence>
<comment type="caution">
    <text evidence="7">The sequence shown here is derived from an EMBL/GenBank/DDBJ whole genome shotgun (WGS) entry which is preliminary data.</text>
</comment>
<dbReference type="GO" id="GO:0046872">
    <property type="term" value="F:metal ion binding"/>
    <property type="evidence" value="ECO:0007669"/>
    <property type="project" value="UniProtKB-KW"/>
</dbReference>
<organism evidence="7">
    <name type="scientific">marine sediment metagenome</name>
    <dbReference type="NCBI Taxonomy" id="412755"/>
    <lineage>
        <taxon>unclassified sequences</taxon>
        <taxon>metagenomes</taxon>
        <taxon>ecological metagenomes</taxon>
    </lineage>
</organism>
<keyword evidence="3" id="KW-0479">Metal-binding</keyword>
<accession>X1BHK1</accession>
<keyword evidence="2" id="KW-0949">S-adenosyl-L-methionine</keyword>
<dbReference type="GO" id="GO:0031419">
    <property type="term" value="F:cobalamin binding"/>
    <property type="evidence" value="ECO:0007669"/>
    <property type="project" value="InterPro"/>
</dbReference>
<evidence type="ECO:0000256" key="1">
    <source>
        <dbReference type="ARBA" id="ARBA00001966"/>
    </source>
</evidence>
<sequence length="224" mass="25183">MKVLLTTSAAPAQSPFSTAEKRIPLGIGFLISVLRNAGHKVSFIDNYLRPTDFLEGSYIEENGFDFIGIYANTICFRDTLRMLYKLEHLRCTRRWGGKIIVGGPHTAVAAHTIPDFVDYIVQGEGEQAILDIVDGKVTERIVSYPRVENLNVLPMPAWDYFVNLPYNWSVDFFQDKPVFTMNTSRGCPFGCTFCSVGSIWGRNIRVLVLSGLYLTLSILLSIME</sequence>
<dbReference type="PANTHER" id="PTHR43409">
    <property type="entry name" value="ANAEROBIC MAGNESIUM-PROTOPORPHYRIN IX MONOMETHYL ESTER CYCLASE-RELATED"/>
    <property type="match status" value="1"/>
</dbReference>
<dbReference type="PROSITE" id="PS01278">
    <property type="entry name" value="MTTASE_RADICAL"/>
    <property type="match status" value="1"/>
</dbReference>
<dbReference type="PANTHER" id="PTHR43409:SF7">
    <property type="entry name" value="BLL1977 PROTEIN"/>
    <property type="match status" value="1"/>
</dbReference>
<dbReference type="Gene3D" id="3.40.50.280">
    <property type="entry name" value="Cobalamin-binding domain"/>
    <property type="match status" value="1"/>
</dbReference>
<dbReference type="SFLD" id="SFLDG01082">
    <property type="entry name" value="B12-binding_domain_containing"/>
    <property type="match status" value="1"/>
</dbReference>
<evidence type="ECO:0000256" key="3">
    <source>
        <dbReference type="ARBA" id="ARBA00022723"/>
    </source>
</evidence>
<dbReference type="GO" id="GO:0051539">
    <property type="term" value="F:4 iron, 4 sulfur cluster binding"/>
    <property type="evidence" value="ECO:0007669"/>
    <property type="project" value="InterPro"/>
</dbReference>
<dbReference type="InterPro" id="IPR006158">
    <property type="entry name" value="Cobalamin-bd"/>
</dbReference>
<dbReference type="PROSITE" id="PS51332">
    <property type="entry name" value="B12_BINDING"/>
    <property type="match status" value="1"/>
</dbReference>
<evidence type="ECO:0000256" key="4">
    <source>
        <dbReference type="ARBA" id="ARBA00023004"/>
    </source>
</evidence>
<dbReference type="SUPFAM" id="SSF102114">
    <property type="entry name" value="Radical SAM enzymes"/>
    <property type="match status" value="1"/>
</dbReference>
<dbReference type="EMBL" id="BART01015369">
    <property type="protein sequence ID" value="GAG83593.1"/>
    <property type="molecule type" value="Genomic_DNA"/>
</dbReference>
<dbReference type="GO" id="GO:0003824">
    <property type="term" value="F:catalytic activity"/>
    <property type="evidence" value="ECO:0007669"/>
    <property type="project" value="InterPro"/>
</dbReference>
<evidence type="ECO:0000256" key="5">
    <source>
        <dbReference type="ARBA" id="ARBA00023014"/>
    </source>
</evidence>
<evidence type="ECO:0000259" key="6">
    <source>
        <dbReference type="PROSITE" id="PS51332"/>
    </source>
</evidence>
<proteinExistence type="predicted"/>
<dbReference type="Pfam" id="PF02310">
    <property type="entry name" value="B12-binding"/>
    <property type="match status" value="1"/>
</dbReference>
<comment type="cofactor">
    <cofactor evidence="1">
        <name>[4Fe-4S] cluster</name>
        <dbReference type="ChEBI" id="CHEBI:49883"/>
    </cofactor>
</comment>
<dbReference type="InterPro" id="IPR007197">
    <property type="entry name" value="rSAM"/>
</dbReference>
<dbReference type="InterPro" id="IPR020612">
    <property type="entry name" value="Methylthiotransferase_CS"/>
</dbReference>
<dbReference type="InterPro" id="IPR058240">
    <property type="entry name" value="rSAM_sf"/>
</dbReference>
<feature type="domain" description="B12-binding" evidence="6">
    <location>
        <begin position="1"/>
        <end position="143"/>
    </location>
</feature>
<dbReference type="AlphaFoldDB" id="X1BHK1"/>
<evidence type="ECO:0000313" key="7">
    <source>
        <dbReference type="EMBL" id="GAG83593.1"/>
    </source>
</evidence>
<reference evidence="7" key="1">
    <citation type="journal article" date="2014" name="Front. Microbiol.">
        <title>High frequency of phylogenetically diverse reductive dehalogenase-homologous genes in deep subseafloor sedimentary metagenomes.</title>
        <authorList>
            <person name="Kawai M."/>
            <person name="Futagami T."/>
            <person name="Toyoda A."/>
            <person name="Takaki Y."/>
            <person name="Nishi S."/>
            <person name="Hori S."/>
            <person name="Arai W."/>
            <person name="Tsubouchi T."/>
            <person name="Morono Y."/>
            <person name="Uchiyama I."/>
            <person name="Ito T."/>
            <person name="Fujiyama A."/>
            <person name="Inagaki F."/>
            <person name="Takami H."/>
        </authorList>
    </citation>
    <scope>NUCLEOTIDE SEQUENCE</scope>
    <source>
        <strain evidence="7">Expedition CK06-06</strain>
    </source>
</reference>
<keyword evidence="4" id="KW-0408">Iron</keyword>
<name>X1BHK1_9ZZZZ</name>
<protein>
    <recommendedName>
        <fullName evidence="6">B12-binding domain-containing protein</fullName>
    </recommendedName>
</protein>
<dbReference type="SFLD" id="SFLDS00029">
    <property type="entry name" value="Radical_SAM"/>
    <property type="match status" value="1"/>
</dbReference>
<keyword evidence="5" id="KW-0411">Iron-sulfur</keyword>
<dbReference type="InterPro" id="IPR051198">
    <property type="entry name" value="BchE-like"/>
</dbReference>
<gene>
    <name evidence="7" type="ORF">S01H4_29866</name>
</gene>